<name>A0ABW2CSX5_9ACTN</name>
<organism evidence="3 4">
    <name type="scientific">Actinomadura yumaensis</name>
    <dbReference type="NCBI Taxonomy" id="111807"/>
    <lineage>
        <taxon>Bacteria</taxon>
        <taxon>Bacillati</taxon>
        <taxon>Actinomycetota</taxon>
        <taxon>Actinomycetes</taxon>
        <taxon>Streptosporangiales</taxon>
        <taxon>Thermomonosporaceae</taxon>
        <taxon>Actinomadura</taxon>
    </lineage>
</organism>
<evidence type="ECO:0000256" key="1">
    <source>
        <dbReference type="SAM" id="MobiDB-lite"/>
    </source>
</evidence>
<protein>
    <submittedName>
        <fullName evidence="3">Uncharacterized protein</fullName>
    </submittedName>
</protein>
<dbReference type="EMBL" id="JBHSXS010000028">
    <property type="protein sequence ID" value="MFC6884562.1"/>
    <property type="molecule type" value="Genomic_DNA"/>
</dbReference>
<reference evidence="4" key="1">
    <citation type="journal article" date="2019" name="Int. J. Syst. Evol. Microbiol.">
        <title>The Global Catalogue of Microorganisms (GCM) 10K type strain sequencing project: providing services to taxonomists for standard genome sequencing and annotation.</title>
        <authorList>
            <consortium name="The Broad Institute Genomics Platform"/>
            <consortium name="The Broad Institute Genome Sequencing Center for Infectious Disease"/>
            <person name="Wu L."/>
            <person name="Ma J."/>
        </authorList>
    </citation>
    <scope>NUCLEOTIDE SEQUENCE [LARGE SCALE GENOMIC DNA]</scope>
    <source>
        <strain evidence="4">JCM 3369</strain>
    </source>
</reference>
<feature type="transmembrane region" description="Helical" evidence="2">
    <location>
        <begin position="12"/>
        <end position="36"/>
    </location>
</feature>
<feature type="compositionally biased region" description="Basic residues" evidence="1">
    <location>
        <begin position="90"/>
        <end position="101"/>
    </location>
</feature>
<evidence type="ECO:0000256" key="2">
    <source>
        <dbReference type="SAM" id="Phobius"/>
    </source>
</evidence>
<comment type="caution">
    <text evidence="3">The sequence shown here is derived from an EMBL/GenBank/DDBJ whole genome shotgun (WGS) entry which is preliminary data.</text>
</comment>
<dbReference type="RefSeq" id="WP_160820245.1">
    <property type="nucleotide sequence ID" value="NZ_JBHSXS010000028.1"/>
</dbReference>
<dbReference type="Proteomes" id="UP001596380">
    <property type="component" value="Unassembled WGS sequence"/>
</dbReference>
<keyword evidence="4" id="KW-1185">Reference proteome</keyword>
<proteinExistence type="predicted"/>
<accession>A0ABW2CSX5</accession>
<evidence type="ECO:0000313" key="4">
    <source>
        <dbReference type="Proteomes" id="UP001596380"/>
    </source>
</evidence>
<keyword evidence="2" id="KW-1133">Transmembrane helix</keyword>
<evidence type="ECO:0000313" key="3">
    <source>
        <dbReference type="EMBL" id="MFC6884562.1"/>
    </source>
</evidence>
<keyword evidence="2" id="KW-0472">Membrane</keyword>
<gene>
    <name evidence="3" type="ORF">ACFQKB_32715</name>
</gene>
<feature type="compositionally biased region" description="Pro residues" evidence="1">
    <location>
        <begin position="78"/>
        <end position="88"/>
    </location>
</feature>
<feature type="region of interest" description="Disordered" evidence="1">
    <location>
        <begin position="37"/>
        <end position="114"/>
    </location>
</feature>
<keyword evidence="2" id="KW-0812">Transmembrane</keyword>
<sequence length="133" mass="14789">MQRAPRQRAPRWLKIARVVGAGLVPVILLGLVALGLRDSSPDEKPKPQGTIAERAVPVTPESNPTYGEYVPPRETPSAKPPPPPPPPARTTRKAPVRKTPKRPPERARQPCPPGWGDIPFLRRWCHGHGYWTR</sequence>